<name>A0A835RA67_VANPL</name>
<evidence type="ECO:0000313" key="2">
    <source>
        <dbReference type="Proteomes" id="UP000639772"/>
    </source>
</evidence>
<evidence type="ECO:0000313" key="1">
    <source>
        <dbReference type="EMBL" id="KAG0482628.1"/>
    </source>
</evidence>
<dbReference type="Proteomes" id="UP000639772">
    <property type="component" value="Unassembled WGS sequence"/>
</dbReference>
<accession>A0A835RA67</accession>
<dbReference type="EMBL" id="JADCNM010000005">
    <property type="protein sequence ID" value="KAG0482628.1"/>
    <property type="molecule type" value="Genomic_DNA"/>
</dbReference>
<proteinExistence type="predicted"/>
<gene>
    <name evidence="1" type="ORF">HPP92_010712</name>
</gene>
<comment type="caution">
    <text evidence="1">The sequence shown here is derived from an EMBL/GenBank/DDBJ whole genome shotgun (WGS) entry which is preliminary data.</text>
</comment>
<reference evidence="1 2" key="1">
    <citation type="journal article" date="2020" name="Nat. Food">
        <title>A phased Vanilla planifolia genome enables genetic improvement of flavour and production.</title>
        <authorList>
            <person name="Hasing T."/>
            <person name="Tang H."/>
            <person name="Brym M."/>
            <person name="Khazi F."/>
            <person name="Huang T."/>
            <person name="Chambers A.H."/>
        </authorList>
    </citation>
    <scope>NUCLEOTIDE SEQUENCE [LARGE SCALE GENOMIC DNA]</scope>
    <source>
        <tissue evidence="1">Leaf</tissue>
    </source>
</reference>
<sequence>MGGATPNVLPFLPSSPKLWGPPLGTLFLLSSSPKNNKVKRKRRGKNRIFRGQVSSSDLEFWTPKYFFKVFSVLRILVFQQ</sequence>
<organism evidence="1 2">
    <name type="scientific">Vanilla planifolia</name>
    <name type="common">Vanilla</name>
    <dbReference type="NCBI Taxonomy" id="51239"/>
    <lineage>
        <taxon>Eukaryota</taxon>
        <taxon>Viridiplantae</taxon>
        <taxon>Streptophyta</taxon>
        <taxon>Embryophyta</taxon>
        <taxon>Tracheophyta</taxon>
        <taxon>Spermatophyta</taxon>
        <taxon>Magnoliopsida</taxon>
        <taxon>Liliopsida</taxon>
        <taxon>Asparagales</taxon>
        <taxon>Orchidaceae</taxon>
        <taxon>Vanilloideae</taxon>
        <taxon>Vanilleae</taxon>
        <taxon>Vanilla</taxon>
    </lineage>
</organism>
<protein>
    <submittedName>
        <fullName evidence="1">Uncharacterized protein</fullName>
    </submittedName>
</protein>
<dbReference type="AlphaFoldDB" id="A0A835RA67"/>